<dbReference type="InterPro" id="IPR003607">
    <property type="entry name" value="HD/PDEase_dom"/>
</dbReference>
<dbReference type="Gene3D" id="3.40.50.2300">
    <property type="match status" value="1"/>
</dbReference>
<dbReference type="SUPFAM" id="SSF109604">
    <property type="entry name" value="HD-domain/PDEase-like"/>
    <property type="match status" value="1"/>
</dbReference>
<dbReference type="SUPFAM" id="SSF52172">
    <property type="entry name" value="CheY-like"/>
    <property type="match status" value="1"/>
</dbReference>
<dbReference type="InterPro" id="IPR037522">
    <property type="entry name" value="HD_GYP_dom"/>
</dbReference>
<dbReference type="SMART" id="SM00471">
    <property type="entry name" value="HDc"/>
    <property type="match status" value="1"/>
</dbReference>
<evidence type="ECO:0000313" key="5">
    <source>
        <dbReference type="Proteomes" id="UP000019460"/>
    </source>
</evidence>
<accession>W9VAT4</accession>
<dbReference type="PATRIC" id="fig|1249627.3.peg.539"/>
<dbReference type="CDD" id="cd00077">
    <property type="entry name" value="HDc"/>
    <property type="match status" value="1"/>
</dbReference>
<dbReference type="InterPro" id="IPR052020">
    <property type="entry name" value="Cyclic_di-GMP/3'3'-cGAMP_PDE"/>
</dbReference>
<keyword evidence="5" id="KW-1185">Reference proteome</keyword>
<dbReference type="Gene3D" id="1.10.3210.10">
    <property type="entry name" value="Hypothetical protein af1432"/>
    <property type="match status" value="1"/>
</dbReference>
<dbReference type="PANTHER" id="PTHR45228:SF5">
    <property type="entry name" value="CYCLIC DI-GMP PHOSPHODIESTERASE VC_1348-RELATED"/>
    <property type="match status" value="1"/>
</dbReference>
<comment type="caution">
    <text evidence="4">The sequence shown here is derived from an EMBL/GenBank/DDBJ whole genome shotgun (WGS) entry which is preliminary data.</text>
</comment>
<feature type="domain" description="Response regulatory" evidence="2">
    <location>
        <begin position="5"/>
        <end position="120"/>
    </location>
</feature>
<name>W9VAT4_9GAMM</name>
<dbReference type="SMART" id="SM00448">
    <property type="entry name" value="REC"/>
    <property type="match status" value="1"/>
</dbReference>
<protein>
    <submittedName>
        <fullName evidence="4">Response regulator</fullName>
    </submittedName>
</protein>
<dbReference type="STRING" id="1249627.D779_3395"/>
<dbReference type="OrthoDB" id="9802066at2"/>
<reference evidence="4 5" key="1">
    <citation type="submission" date="2012-11" db="EMBL/GenBank/DDBJ databases">
        <title>Genome assembly of Thiorhodococcus sp. AK35.</title>
        <authorList>
            <person name="Nupur N."/>
            <person name="Khatri I."/>
            <person name="Subramanian S."/>
            <person name="Pinnaka A."/>
        </authorList>
    </citation>
    <scope>NUCLEOTIDE SEQUENCE [LARGE SCALE GENOMIC DNA]</scope>
    <source>
        <strain evidence="4 5">AK35</strain>
    </source>
</reference>
<dbReference type="PANTHER" id="PTHR45228">
    <property type="entry name" value="CYCLIC DI-GMP PHOSPHODIESTERASE TM_0186-RELATED"/>
    <property type="match status" value="1"/>
</dbReference>
<dbReference type="PROSITE" id="PS50110">
    <property type="entry name" value="RESPONSE_REGULATORY"/>
    <property type="match status" value="1"/>
</dbReference>
<proteinExistence type="predicted"/>
<organism evidence="4 5">
    <name type="scientific">Imhoffiella purpurea</name>
    <dbReference type="NCBI Taxonomy" id="1249627"/>
    <lineage>
        <taxon>Bacteria</taxon>
        <taxon>Pseudomonadati</taxon>
        <taxon>Pseudomonadota</taxon>
        <taxon>Gammaproteobacteria</taxon>
        <taxon>Chromatiales</taxon>
        <taxon>Chromatiaceae</taxon>
        <taxon>Imhoffiella</taxon>
    </lineage>
</organism>
<dbReference type="Proteomes" id="UP000019460">
    <property type="component" value="Unassembled WGS sequence"/>
</dbReference>
<dbReference type="GO" id="GO:0008081">
    <property type="term" value="F:phosphoric diester hydrolase activity"/>
    <property type="evidence" value="ECO:0007669"/>
    <property type="project" value="UniProtKB-ARBA"/>
</dbReference>
<feature type="domain" description="HD-GYP" evidence="3">
    <location>
        <begin position="128"/>
        <end position="325"/>
    </location>
</feature>
<sequence>MRNGPILVVDDEPQNLAAMRQVLAGDHPLIFARSGQEALRAAVARQPSLILLDIQMPDLDGYAVCRALKTDPTTEPIPVIFVTGLANVGDEAAGFDAGAVDYIVKPLSAPIVRARVKTHLSLVQASRLEKSYGDALSMLGEAGHYNDTDTGAHIWRMAAFARELAGACGWSQAACEDLERAAPMHDTGKIGIPGEILRKPGKLDAHEWEVMKTHARIGYDILSKSDAPVFASAAEIALRHHEKWDGSGYPDGLAGEAIPESARIVAVADVFDALTMKRPYKDAWPIEKAVDTLRTSSGTHFEPRLVGHFLEILPRILGIKDQWDARELSSS</sequence>
<dbReference type="InterPro" id="IPR001789">
    <property type="entry name" value="Sig_transdc_resp-reg_receiver"/>
</dbReference>
<evidence type="ECO:0000259" key="3">
    <source>
        <dbReference type="PROSITE" id="PS51832"/>
    </source>
</evidence>
<dbReference type="RefSeq" id="WP_043749000.1">
    <property type="nucleotide sequence ID" value="NZ_AONC01000006.1"/>
</dbReference>
<dbReference type="eggNOG" id="COG3437">
    <property type="taxonomic scope" value="Bacteria"/>
</dbReference>
<dbReference type="AlphaFoldDB" id="W9VAT4"/>
<dbReference type="InterPro" id="IPR011006">
    <property type="entry name" value="CheY-like_superfamily"/>
</dbReference>
<gene>
    <name evidence="4" type="ORF">D779_3395</name>
</gene>
<feature type="modified residue" description="4-aspartylphosphate" evidence="1">
    <location>
        <position position="53"/>
    </location>
</feature>
<evidence type="ECO:0000259" key="2">
    <source>
        <dbReference type="PROSITE" id="PS50110"/>
    </source>
</evidence>
<dbReference type="EMBL" id="AONC01000006">
    <property type="protein sequence ID" value="EXJ16718.1"/>
    <property type="molecule type" value="Genomic_DNA"/>
</dbReference>
<evidence type="ECO:0000313" key="4">
    <source>
        <dbReference type="EMBL" id="EXJ16718.1"/>
    </source>
</evidence>
<keyword evidence="1" id="KW-0597">Phosphoprotein</keyword>
<evidence type="ECO:0000256" key="1">
    <source>
        <dbReference type="PROSITE-ProRule" id="PRU00169"/>
    </source>
</evidence>
<dbReference type="GO" id="GO:0000160">
    <property type="term" value="P:phosphorelay signal transduction system"/>
    <property type="evidence" value="ECO:0007669"/>
    <property type="project" value="InterPro"/>
</dbReference>
<dbReference type="Pfam" id="PF00072">
    <property type="entry name" value="Response_reg"/>
    <property type="match status" value="1"/>
</dbReference>
<dbReference type="Pfam" id="PF13487">
    <property type="entry name" value="HD_5"/>
    <property type="match status" value="1"/>
</dbReference>
<dbReference type="PROSITE" id="PS51832">
    <property type="entry name" value="HD_GYP"/>
    <property type="match status" value="1"/>
</dbReference>